<reference evidence="3" key="1">
    <citation type="journal article" date="2011" name="Genome Biol.">
        <title>Comparative genomics of the social amoebae Dictyostelium discoideum and Dictyostelium purpureum.</title>
        <authorList>
            <consortium name="US DOE Joint Genome Institute (JGI-PGF)"/>
            <person name="Sucgang R."/>
            <person name="Kuo A."/>
            <person name="Tian X."/>
            <person name="Salerno W."/>
            <person name="Parikh A."/>
            <person name="Feasley C.L."/>
            <person name="Dalin E."/>
            <person name="Tu H."/>
            <person name="Huang E."/>
            <person name="Barry K."/>
            <person name="Lindquist E."/>
            <person name="Shapiro H."/>
            <person name="Bruce D."/>
            <person name="Schmutz J."/>
            <person name="Salamov A."/>
            <person name="Fey P."/>
            <person name="Gaudet P."/>
            <person name="Anjard C."/>
            <person name="Babu M.M."/>
            <person name="Basu S."/>
            <person name="Bushmanova Y."/>
            <person name="van der Wel H."/>
            <person name="Katoh-Kurasawa M."/>
            <person name="Dinh C."/>
            <person name="Coutinho P.M."/>
            <person name="Saito T."/>
            <person name="Elias M."/>
            <person name="Schaap P."/>
            <person name="Kay R.R."/>
            <person name="Henrissat B."/>
            <person name="Eichinger L."/>
            <person name="Rivero F."/>
            <person name="Putnam N.H."/>
            <person name="West C.M."/>
            <person name="Loomis W.F."/>
            <person name="Chisholm R.L."/>
            <person name="Shaulsky G."/>
            <person name="Strassmann J.E."/>
            <person name="Queller D.C."/>
            <person name="Kuspa A."/>
            <person name="Grigoriev I.V."/>
        </authorList>
    </citation>
    <scope>NUCLEOTIDE SEQUENCE [LARGE SCALE GENOMIC DNA]</scope>
    <source>
        <strain evidence="3">QSDP1</strain>
    </source>
</reference>
<dbReference type="InterPro" id="IPR042201">
    <property type="entry name" value="FH2_Formin_sf"/>
</dbReference>
<proteinExistence type="predicted"/>
<dbReference type="VEuPathDB" id="AmoebaDB:DICPUDRAFT_148424"/>
<feature type="coiled-coil region" evidence="1">
    <location>
        <begin position="78"/>
        <end position="157"/>
    </location>
</feature>
<protein>
    <submittedName>
        <fullName evidence="2">Uncharacterized protein</fullName>
    </submittedName>
</protein>
<dbReference type="GeneID" id="10506422"/>
<dbReference type="Proteomes" id="UP000001064">
    <property type="component" value="Unassembled WGS sequence"/>
</dbReference>
<accession>F0ZB35</accession>
<gene>
    <name evidence="2" type="ORF">DICPUDRAFT_148424</name>
</gene>
<dbReference type="AlphaFoldDB" id="F0ZB35"/>
<sequence>MSNSEFELVLKKEFINFLTKVVKIMGDEVSHLEKEIIIQVSKIEATQNRMKLITQNIVFIETKRTKMEEVLGNLQASSEKEKSIIESLDREMDQLRGEAMRIESEIRAQRAAVDSFGPFKFLAEAAMALINELTGDLKNAYNRLEQYRDRYNQLGRYFQESMEKEREYSEAIRNIYEEKKKLDYEQNDCEMYIKELGRDKTKQEDFKLDLQQFKTKSQSLLDTLNLNLEFSDDMLNTKQELIKQIVDAYSSHKRVPPQELFEISSSTTVNSVYRISSL</sequence>
<dbReference type="RefSeq" id="XP_003284643.1">
    <property type="nucleotide sequence ID" value="XM_003284595.1"/>
</dbReference>
<dbReference type="Gene3D" id="1.20.58.2220">
    <property type="entry name" value="Formin, FH2 domain"/>
    <property type="match status" value="1"/>
</dbReference>
<dbReference type="EMBL" id="GL870968">
    <property type="protein sequence ID" value="EGC38849.1"/>
    <property type="molecule type" value="Genomic_DNA"/>
</dbReference>
<dbReference type="KEGG" id="dpp:DICPUDRAFT_148424"/>
<keyword evidence="1" id="KW-0175">Coiled coil</keyword>
<dbReference type="OrthoDB" id="23800at2759"/>
<evidence type="ECO:0000313" key="2">
    <source>
        <dbReference type="EMBL" id="EGC38849.1"/>
    </source>
</evidence>
<organism evidence="2 3">
    <name type="scientific">Dictyostelium purpureum</name>
    <name type="common">Slime mold</name>
    <dbReference type="NCBI Taxonomy" id="5786"/>
    <lineage>
        <taxon>Eukaryota</taxon>
        <taxon>Amoebozoa</taxon>
        <taxon>Evosea</taxon>
        <taxon>Eumycetozoa</taxon>
        <taxon>Dictyostelia</taxon>
        <taxon>Dictyosteliales</taxon>
        <taxon>Dictyosteliaceae</taxon>
        <taxon>Dictyostelium</taxon>
    </lineage>
</organism>
<evidence type="ECO:0000313" key="3">
    <source>
        <dbReference type="Proteomes" id="UP000001064"/>
    </source>
</evidence>
<keyword evidence="3" id="KW-1185">Reference proteome</keyword>
<evidence type="ECO:0000256" key="1">
    <source>
        <dbReference type="SAM" id="Coils"/>
    </source>
</evidence>
<dbReference type="InParanoid" id="F0ZB35"/>
<dbReference type="SUPFAM" id="SSF101447">
    <property type="entry name" value="Formin homology 2 domain (FH2 domain)"/>
    <property type="match status" value="1"/>
</dbReference>
<name>F0ZB35_DICPU</name>